<proteinExistence type="predicted"/>
<feature type="region of interest" description="Disordered" evidence="1">
    <location>
        <begin position="58"/>
        <end position="81"/>
    </location>
</feature>
<sequence length="81" mass="9223">MLINYLHCERHSRKFERAKIHHLRNSSCRSAINNRLQLKIMQSTPLLQRAAFKPHIPDHPFAGQLTIPSGNLATNPSPEDG</sequence>
<evidence type="ECO:0000313" key="2">
    <source>
        <dbReference type="EMBL" id="GIX71422.1"/>
    </source>
</evidence>
<reference evidence="2 3" key="1">
    <citation type="submission" date="2021-06" db="EMBL/GenBank/DDBJ databases">
        <title>Caerostris extrusa draft genome.</title>
        <authorList>
            <person name="Kono N."/>
            <person name="Arakawa K."/>
        </authorList>
    </citation>
    <scope>NUCLEOTIDE SEQUENCE [LARGE SCALE GENOMIC DNA]</scope>
</reference>
<name>A0AAV4MG32_CAEEX</name>
<comment type="caution">
    <text evidence="2">The sequence shown here is derived from an EMBL/GenBank/DDBJ whole genome shotgun (WGS) entry which is preliminary data.</text>
</comment>
<keyword evidence="3" id="KW-1185">Reference proteome</keyword>
<dbReference type="Proteomes" id="UP001054945">
    <property type="component" value="Unassembled WGS sequence"/>
</dbReference>
<accession>A0AAV4MG32</accession>
<feature type="compositionally biased region" description="Polar residues" evidence="1">
    <location>
        <begin position="66"/>
        <end position="81"/>
    </location>
</feature>
<evidence type="ECO:0000313" key="3">
    <source>
        <dbReference type="Proteomes" id="UP001054945"/>
    </source>
</evidence>
<dbReference type="EMBL" id="BPLR01002220">
    <property type="protein sequence ID" value="GIX71422.1"/>
    <property type="molecule type" value="Genomic_DNA"/>
</dbReference>
<protein>
    <submittedName>
        <fullName evidence="2">Uncharacterized protein</fullName>
    </submittedName>
</protein>
<organism evidence="2 3">
    <name type="scientific">Caerostris extrusa</name>
    <name type="common">Bark spider</name>
    <name type="synonym">Caerostris bankana</name>
    <dbReference type="NCBI Taxonomy" id="172846"/>
    <lineage>
        <taxon>Eukaryota</taxon>
        <taxon>Metazoa</taxon>
        <taxon>Ecdysozoa</taxon>
        <taxon>Arthropoda</taxon>
        <taxon>Chelicerata</taxon>
        <taxon>Arachnida</taxon>
        <taxon>Araneae</taxon>
        <taxon>Araneomorphae</taxon>
        <taxon>Entelegynae</taxon>
        <taxon>Araneoidea</taxon>
        <taxon>Araneidae</taxon>
        <taxon>Caerostris</taxon>
    </lineage>
</organism>
<gene>
    <name evidence="2" type="ORF">CEXT_782441</name>
</gene>
<evidence type="ECO:0000256" key="1">
    <source>
        <dbReference type="SAM" id="MobiDB-lite"/>
    </source>
</evidence>
<dbReference type="AlphaFoldDB" id="A0AAV4MG32"/>